<dbReference type="Proteomes" id="UP000515204">
    <property type="component" value="Unplaced"/>
</dbReference>
<keyword evidence="5 6" id="KW-0472">Membrane</keyword>
<evidence type="ECO:0000259" key="9">
    <source>
        <dbReference type="Pfam" id="PF20520"/>
    </source>
</evidence>
<evidence type="ECO:0000256" key="5">
    <source>
        <dbReference type="ARBA" id="ARBA00023136"/>
    </source>
</evidence>
<evidence type="ECO:0000256" key="3">
    <source>
        <dbReference type="ARBA" id="ARBA00022692"/>
    </source>
</evidence>
<dbReference type="InterPro" id="IPR046755">
    <property type="entry name" value="VAS1_LD"/>
</dbReference>
<evidence type="ECO:0000313" key="10">
    <source>
        <dbReference type="Proteomes" id="UP000515204"/>
    </source>
</evidence>
<evidence type="ECO:0000256" key="4">
    <source>
        <dbReference type="ARBA" id="ARBA00022989"/>
    </source>
</evidence>
<dbReference type="PANTHER" id="PTHR12471">
    <property type="entry name" value="VACUOLAR ATP SYNTHASE SUBUNIT S1"/>
    <property type="match status" value="1"/>
</dbReference>
<keyword evidence="4 6" id="KW-1133">Transmembrane helix</keyword>
<name>A0A6P3YB68_DINQU</name>
<evidence type="ECO:0000313" key="11">
    <source>
        <dbReference type="RefSeq" id="XP_014487593.1"/>
    </source>
</evidence>
<dbReference type="GeneID" id="106751250"/>
<feature type="domain" description="V-type proton ATPase subunit S1 luminal" evidence="8">
    <location>
        <begin position="187"/>
        <end position="308"/>
    </location>
</feature>
<feature type="domain" description="V-type proton ATPase subunit S1/VOA1 transmembrane" evidence="9">
    <location>
        <begin position="323"/>
        <end position="361"/>
    </location>
</feature>
<dbReference type="Gene3D" id="2.40.160.110">
    <property type="match status" value="1"/>
</dbReference>
<feature type="transmembrane region" description="Helical" evidence="6">
    <location>
        <begin position="329"/>
        <end position="350"/>
    </location>
</feature>
<comment type="similarity">
    <text evidence="2">Belongs to the vacuolar ATPase subunit S1 family.</text>
</comment>
<evidence type="ECO:0000256" key="1">
    <source>
        <dbReference type="ARBA" id="ARBA00004167"/>
    </source>
</evidence>
<dbReference type="GO" id="GO:0001671">
    <property type="term" value="F:ATPase activator activity"/>
    <property type="evidence" value="ECO:0007669"/>
    <property type="project" value="TreeGrafter"/>
</dbReference>
<protein>
    <submittedName>
        <fullName evidence="11">Uncharacterized protein LOC106751250</fullName>
    </submittedName>
</protein>
<dbReference type="RefSeq" id="XP_014487593.1">
    <property type="nucleotide sequence ID" value="XM_014632107.1"/>
</dbReference>
<dbReference type="AlphaFoldDB" id="A0A6P3YB68"/>
<accession>A0A6P3YB68</accession>
<sequence>MKSSMRKNSQFFLALIVLCQFTLLHAGPSVPVVIWCPNNQSDIVNPTQLNVASDPLQKLSSEDFERTLDQLGKNIDLLIVVDELCVEDFKNNKVLSNAINGSKLYYLPCVDTPYSIFRKTITYKQMKMIEDINDDHELNMVLKDIDSNTCVALTGKECRYSHNDRIKRDVPADKKNYTDFRLKTDRVLLYSSKALLFKVKKSENETLLHSSNVTTASTRTDELGTVILTMKFSDTAIGDLTLEFFFPVETIGYYTLKKVNFKTNDISDSLETKLDIYFPYNFSYHCSQNVVFLNDTIYLNITDMQVQIDSRNAMFSDAYDCVGFTSIPIWTGIFVTAILASIMTWALTMIMDIRTMDRFDDPKGKTITISAAD</sequence>
<dbReference type="InterPro" id="IPR008388">
    <property type="entry name" value="Ac45_acc_su"/>
</dbReference>
<keyword evidence="7" id="KW-0732">Signal</keyword>
<reference evidence="11" key="1">
    <citation type="submission" date="2025-08" db="UniProtKB">
        <authorList>
            <consortium name="RefSeq"/>
        </authorList>
    </citation>
    <scope>IDENTIFICATION</scope>
</reference>
<gene>
    <name evidence="11" type="primary">LOC106751250</name>
</gene>
<dbReference type="PANTHER" id="PTHR12471:SF7">
    <property type="entry name" value="V-TYPE PROTON ATPASE SUBUNIT S1"/>
    <property type="match status" value="1"/>
</dbReference>
<comment type="subcellular location">
    <subcellularLocation>
        <location evidence="1">Membrane</location>
        <topology evidence="1">Single-pass membrane protein</topology>
    </subcellularLocation>
</comment>
<feature type="chain" id="PRO_5027754364" evidence="7">
    <location>
        <begin position="27"/>
        <end position="373"/>
    </location>
</feature>
<evidence type="ECO:0000259" key="8">
    <source>
        <dbReference type="Pfam" id="PF05827"/>
    </source>
</evidence>
<evidence type="ECO:0000256" key="6">
    <source>
        <dbReference type="SAM" id="Phobius"/>
    </source>
</evidence>
<dbReference type="GO" id="GO:0030641">
    <property type="term" value="P:regulation of cellular pH"/>
    <property type="evidence" value="ECO:0007669"/>
    <property type="project" value="TreeGrafter"/>
</dbReference>
<dbReference type="OrthoDB" id="9985059at2759"/>
<dbReference type="GO" id="GO:0033176">
    <property type="term" value="C:proton-transporting V-type ATPase complex"/>
    <property type="evidence" value="ECO:0007669"/>
    <property type="project" value="TreeGrafter"/>
</dbReference>
<dbReference type="Pfam" id="PF20520">
    <property type="entry name" value="Ac45-VOA1_TM"/>
    <property type="match status" value="1"/>
</dbReference>
<proteinExistence type="inferred from homology"/>
<evidence type="ECO:0000256" key="2">
    <source>
        <dbReference type="ARBA" id="ARBA00009037"/>
    </source>
</evidence>
<feature type="signal peptide" evidence="7">
    <location>
        <begin position="1"/>
        <end position="26"/>
    </location>
</feature>
<keyword evidence="3 6" id="KW-0812">Transmembrane</keyword>
<dbReference type="KEGG" id="dqu:106751250"/>
<dbReference type="Pfam" id="PF05827">
    <property type="entry name" value="VAS1_LD"/>
    <property type="match status" value="1"/>
</dbReference>
<organism evidence="10 11">
    <name type="scientific">Dinoponera quadriceps</name>
    <name type="common">South American ant</name>
    <dbReference type="NCBI Taxonomy" id="609295"/>
    <lineage>
        <taxon>Eukaryota</taxon>
        <taxon>Metazoa</taxon>
        <taxon>Ecdysozoa</taxon>
        <taxon>Arthropoda</taxon>
        <taxon>Hexapoda</taxon>
        <taxon>Insecta</taxon>
        <taxon>Pterygota</taxon>
        <taxon>Neoptera</taxon>
        <taxon>Endopterygota</taxon>
        <taxon>Hymenoptera</taxon>
        <taxon>Apocrita</taxon>
        <taxon>Aculeata</taxon>
        <taxon>Formicoidea</taxon>
        <taxon>Formicidae</taxon>
        <taxon>Ponerinae</taxon>
        <taxon>Ponerini</taxon>
        <taxon>Dinoponera</taxon>
    </lineage>
</organism>
<keyword evidence="10" id="KW-1185">Reference proteome</keyword>
<dbReference type="InterPro" id="IPR046756">
    <property type="entry name" value="VAS1/VOA1_TM"/>
</dbReference>
<evidence type="ECO:0000256" key="7">
    <source>
        <dbReference type="SAM" id="SignalP"/>
    </source>
</evidence>